<dbReference type="InterPro" id="IPR037185">
    <property type="entry name" value="EmrE-like"/>
</dbReference>
<feature type="transmembrane region" description="Helical" evidence="6">
    <location>
        <begin position="137"/>
        <end position="156"/>
    </location>
</feature>
<evidence type="ECO:0000313" key="9">
    <source>
        <dbReference type="Proteomes" id="UP000199598"/>
    </source>
</evidence>
<evidence type="ECO:0000256" key="1">
    <source>
        <dbReference type="ARBA" id="ARBA00004141"/>
    </source>
</evidence>
<feature type="transmembrane region" description="Helical" evidence="6">
    <location>
        <begin position="232"/>
        <end position="250"/>
    </location>
</feature>
<feature type="transmembrane region" description="Helical" evidence="6">
    <location>
        <begin position="111"/>
        <end position="131"/>
    </location>
</feature>
<dbReference type="PANTHER" id="PTHR32322">
    <property type="entry name" value="INNER MEMBRANE TRANSPORTER"/>
    <property type="match status" value="1"/>
</dbReference>
<name>A0A1I4DGZ0_9HYPH</name>
<evidence type="ECO:0000256" key="4">
    <source>
        <dbReference type="ARBA" id="ARBA00022989"/>
    </source>
</evidence>
<reference evidence="8 9" key="1">
    <citation type="submission" date="2016-10" db="EMBL/GenBank/DDBJ databases">
        <authorList>
            <person name="Varghese N."/>
            <person name="Submissions S."/>
        </authorList>
    </citation>
    <scope>NUCLEOTIDE SEQUENCE [LARGE SCALE GENOMIC DNA]</scope>
    <source>
        <strain evidence="8 9">DSM 16392</strain>
    </source>
</reference>
<dbReference type="PANTHER" id="PTHR32322:SF2">
    <property type="entry name" value="EAMA DOMAIN-CONTAINING PROTEIN"/>
    <property type="match status" value="1"/>
</dbReference>
<evidence type="ECO:0000313" key="8">
    <source>
        <dbReference type="EMBL" id="SFK92169.1"/>
    </source>
</evidence>
<feature type="domain" description="EamA" evidence="7">
    <location>
        <begin position="9"/>
        <end position="129"/>
    </location>
</feature>
<evidence type="ECO:0000259" key="7">
    <source>
        <dbReference type="Pfam" id="PF00892"/>
    </source>
</evidence>
<protein>
    <submittedName>
        <fullName evidence="8">Probable blue pigment (Indigoidine) exporter</fullName>
    </submittedName>
</protein>
<dbReference type="EMBL" id="FOSK01000011">
    <property type="protein sequence ID" value="SFK92169.1"/>
    <property type="molecule type" value="Genomic_DNA"/>
</dbReference>
<proteinExistence type="inferred from homology"/>
<evidence type="ECO:0000256" key="3">
    <source>
        <dbReference type="ARBA" id="ARBA00022692"/>
    </source>
</evidence>
<feature type="domain" description="EamA" evidence="7">
    <location>
        <begin position="138"/>
        <end position="272"/>
    </location>
</feature>
<dbReference type="InterPro" id="IPR000620">
    <property type="entry name" value="EamA_dom"/>
</dbReference>
<keyword evidence="4 6" id="KW-1133">Transmembrane helix</keyword>
<keyword evidence="5 6" id="KW-0472">Membrane</keyword>
<dbReference type="InterPro" id="IPR050638">
    <property type="entry name" value="AA-Vitamin_Transporters"/>
</dbReference>
<keyword evidence="9" id="KW-1185">Reference proteome</keyword>
<evidence type="ECO:0000256" key="6">
    <source>
        <dbReference type="SAM" id="Phobius"/>
    </source>
</evidence>
<comment type="caution">
    <text evidence="8">The sequence shown here is derived from an EMBL/GenBank/DDBJ whole genome shotgun (WGS) entry which is preliminary data.</text>
</comment>
<comment type="subcellular location">
    <subcellularLocation>
        <location evidence="1">Membrane</location>
        <topology evidence="1">Multi-pass membrane protein</topology>
    </subcellularLocation>
</comment>
<comment type="similarity">
    <text evidence="2">Belongs to the EamA transporter family.</text>
</comment>
<feature type="transmembrane region" description="Helical" evidence="6">
    <location>
        <begin position="31"/>
        <end position="49"/>
    </location>
</feature>
<dbReference type="SUPFAM" id="SSF103481">
    <property type="entry name" value="Multidrug resistance efflux transporter EmrE"/>
    <property type="match status" value="2"/>
</dbReference>
<sequence>MLVQLRTALTPAIWGTTYAVTTLLLPAEDPVWMVVYRLLPAGLLLLAFAPGLLKGPWVKRAMTIGLTNLSMIFFVFIAAFRLPSGMAGTLMATLPLQIIFYIWILDGKTPVARQLIASLIGLFGVGLLLLGAVELDWIGIGAAMAACLSTFTGVYLSGKWGRPDVSMVTYTGWHVTLGGLYAVPIALVLEGAAPVPDLNMVLAFFWIGILGMGLASVNWLKGIVQLNPTTIGFLSLVNPVSAVLCGQLLVGEQFGVRQWVGILIVLGSIVFALKNPGTRKATTQTKDVAATS</sequence>
<accession>A0A1I4DGZ0</accession>
<feature type="transmembrane region" description="Helical" evidence="6">
    <location>
        <begin position="61"/>
        <end position="80"/>
    </location>
</feature>
<evidence type="ECO:0000256" key="2">
    <source>
        <dbReference type="ARBA" id="ARBA00007362"/>
    </source>
</evidence>
<dbReference type="Proteomes" id="UP000199598">
    <property type="component" value="Unassembled WGS sequence"/>
</dbReference>
<dbReference type="RefSeq" id="WP_093522161.1">
    <property type="nucleotide sequence ID" value="NZ_FOSK01000011.1"/>
</dbReference>
<organism evidence="8 9">
    <name type="scientific">Pseudovibrio ascidiaceicola</name>
    <dbReference type="NCBI Taxonomy" id="285279"/>
    <lineage>
        <taxon>Bacteria</taxon>
        <taxon>Pseudomonadati</taxon>
        <taxon>Pseudomonadota</taxon>
        <taxon>Alphaproteobacteria</taxon>
        <taxon>Hyphomicrobiales</taxon>
        <taxon>Stappiaceae</taxon>
        <taxon>Pseudovibrio</taxon>
    </lineage>
</organism>
<keyword evidence="3 6" id="KW-0812">Transmembrane</keyword>
<evidence type="ECO:0000256" key="5">
    <source>
        <dbReference type="ARBA" id="ARBA00023136"/>
    </source>
</evidence>
<feature type="transmembrane region" description="Helical" evidence="6">
    <location>
        <begin position="201"/>
        <end position="220"/>
    </location>
</feature>
<feature type="transmembrane region" description="Helical" evidence="6">
    <location>
        <begin position="86"/>
        <end position="104"/>
    </location>
</feature>
<feature type="transmembrane region" description="Helical" evidence="6">
    <location>
        <begin position="256"/>
        <end position="273"/>
    </location>
</feature>
<gene>
    <name evidence="8" type="ORF">SAMN04488518_111178</name>
</gene>
<dbReference type="Pfam" id="PF00892">
    <property type="entry name" value="EamA"/>
    <property type="match status" value="2"/>
</dbReference>
<feature type="transmembrane region" description="Helical" evidence="6">
    <location>
        <begin position="7"/>
        <end position="25"/>
    </location>
</feature>
<feature type="transmembrane region" description="Helical" evidence="6">
    <location>
        <begin position="168"/>
        <end position="189"/>
    </location>
</feature>